<organism evidence="1 2">
    <name type="scientific">Lupinus albus</name>
    <name type="common">White lupine</name>
    <name type="synonym">Lupinus termis</name>
    <dbReference type="NCBI Taxonomy" id="3870"/>
    <lineage>
        <taxon>Eukaryota</taxon>
        <taxon>Viridiplantae</taxon>
        <taxon>Streptophyta</taxon>
        <taxon>Embryophyta</taxon>
        <taxon>Tracheophyta</taxon>
        <taxon>Spermatophyta</taxon>
        <taxon>Magnoliopsida</taxon>
        <taxon>eudicotyledons</taxon>
        <taxon>Gunneridae</taxon>
        <taxon>Pentapetalae</taxon>
        <taxon>rosids</taxon>
        <taxon>fabids</taxon>
        <taxon>Fabales</taxon>
        <taxon>Fabaceae</taxon>
        <taxon>Papilionoideae</taxon>
        <taxon>50 kb inversion clade</taxon>
        <taxon>genistoids sensu lato</taxon>
        <taxon>core genistoids</taxon>
        <taxon>Genisteae</taxon>
        <taxon>Lupinus</taxon>
    </lineage>
</organism>
<proteinExistence type="predicted"/>
<dbReference type="Pfam" id="PF04646">
    <property type="entry name" value="DUF604"/>
    <property type="match status" value="1"/>
</dbReference>
<dbReference type="InterPro" id="IPR006740">
    <property type="entry name" value="DUF604"/>
</dbReference>
<reference evidence="2" key="1">
    <citation type="journal article" date="2020" name="Nat. Commun.">
        <title>Genome sequence of the cluster root forming white lupin.</title>
        <authorList>
            <person name="Hufnagel B."/>
            <person name="Marques A."/>
            <person name="Soriano A."/>
            <person name="Marques L."/>
            <person name="Divol F."/>
            <person name="Doumas P."/>
            <person name="Sallet E."/>
            <person name="Mancinotti D."/>
            <person name="Carrere S."/>
            <person name="Marande W."/>
            <person name="Arribat S."/>
            <person name="Keller J."/>
            <person name="Huneau C."/>
            <person name="Blein T."/>
            <person name="Aime D."/>
            <person name="Laguerre M."/>
            <person name="Taylor J."/>
            <person name="Schubert V."/>
            <person name="Nelson M."/>
            <person name="Geu-Flores F."/>
            <person name="Crespi M."/>
            <person name="Gallardo-Guerrero K."/>
            <person name="Delaux P.-M."/>
            <person name="Salse J."/>
            <person name="Berges H."/>
            <person name="Guyot R."/>
            <person name="Gouzy J."/>
            <person name="Peret B."/>
        </authorList>
    </citation>
    <scope>NUCLEOTIDE SEQUENCE [LARGE SCALE GENOMIC DNA]</scope>
    <source>
        <strain evidence="2">cv. Amiga</strain>
    </source>
</reference>
<dbReference type="PANTHER" id="PTHR10811">
    <property type="entry name" value="FRINGE-RELATED"/>
    <property type="match status" value="1"/>
</dbReference>
<sequence>MKSFNNITQTKPLIKLILISSSICIICLLVSAIILSTTKLPVEYLKSSPQDVSPATNLEHLVFGLGSGRTVWPKRKEYVTLYWKPNKMRGCVFVGTLPNENNNDTSLPPLCLSSNTSKFRYTWGTKGHLSANRMARMVKDMVDMNYSNVRWYVFGDDDTIFFPENLVKTLYKYDHRLWYYLGAHSESYLSSQYFGFGMAFGGGGFAISSSLAKVLAKVIDSCLERYHYLYGSDARTYSCITELGVRLTNEPGFHQVDMRSNIFGLLAAHPVTPLLSLHHPDLIDPIFPNMTTMESLQHLFEAANVDSQRILQQSVCYHKNFSWTISVSWGYAIQVFPYHLTLPEAMRVQLTNKHWTTEANVLATLYNYNTISLHPDPCKRSIIFYLDNVSPGKDGMIISNYRTSFRNCSYNMTSLNKLEIIKVFSKKLDLDIKQLQSPRRHCCDILPPSTDDLMEVAIRECKDEELIFMQ</sequence>
<dbReference type="AlphaFoldDB" id="A0A6A4MXK5"/>
<comment type="caution">
    <text evidence="1">The sequence shown here is derived from an EMBL/GenBank/DDBJ whole genome shotgun (WGS) entry which is preliminary data.</text>
</comment>
<gene>
    <name evidence="1" type="ORF">Lalb_Chr24g0393051</name>
</gene>
<dbReference type="Gene3D" id="3.90.550.50">
    <property type="match status" value="1"/>
</dbReference>
<name>A0A6A4MXK5_LUPAL</name>
<evidence type="ECO:0000313" key="2">
    <source>
        <dbReference type="Proteomes" id="UP000447434"/>
    </source>
</evidence>
<dbReference type="Proteomes" id="UP000447434">
    <property type="component" value="Chromosome 24"/>
</dbReference>
<dbReference type="OrthoDB" id="414175at2759"/>
<dbReference type="FunFam" id="3.90.550.50:FF:000006">
    <property type="entry name" value="Fringe-related protein-like"/>
    <property type="match status" value="1"/>
</dbReference>
<keyword evidence="2" id="KW-1185">Reference proteome</keyword>
<dbReference type="EMBL" id="WOCE01000024">
    <property type="protein sequence ID" value="KAE9585603.1"/>
    <property type="molecule type" value="Genomic_DNA"/>
</dbReference>
<evidence type="ECO:0000313" key="1">
    <source>
        <dbReference type="EMBL" id="KAE9585603.1"/>
    </source>
</evidence>
<protein>
    <submittedName>
        <fullName evidence="1">Uncharacterized protein</fullName>
    </submittedName>
</protein>
<accession>A0A6A4MXK5</accession>